<evidence type="ECO:0000256" key="2">
    <source>
        <dbReference type="ARBA" id="ARBA00012737"/>
    </source>
</evidence>
<evidence type="ECO:0000259" key="5">
    <source>
        <dbReference type="Pfam" id="PF13537"/>
    </source>
</evidence>
<dbReference type="EC" id="6.3.5.4" evidence="2"/>
<reference evidence="6" key="1">
    <citation type="journal article" date="2020" name="PLoS ONE">
        <title>Isolation and characterization of Streptomyces bacteriophages and Streptomyces strains encoding biosynthetic arsenals: Streptomyces strains and phages for antibiotic discovery.</title>
        <authorList>
            <person name="Montano E.T."/>
            <person name="Nideffer J.F."/>
            <person name="Brumage L."/>
            <person name="Erb M."/>
            <person name="Derman A.I."/>
            <person name="Davis J.P."/>
            <person name="Estrada E."/>
            <person name="Fu S."/>
            <person name="Le D."/>
            <person name="Vuppala A."/>
            <person name="Tran C."/>
            <person name="Luterstein E."/>
            <person name="Lakkaraju S."/>
            <person name="Panchagnula S."/>
            <person name="Ren C."/>
            <person name="Doan J."/>
            <person name="Tran S."/>
            <person name="Soriano J."/>
            <person name="Fujita Y."/>
            <person name="Gutala P."/>
            <person name="Fujii Q."/>
            <person name="Lee M."/>
            <person name="Bui A."/>
            <person name="Villarreal C."/>
            <person name="Shing S.R."/>
            <person name="Kim S."/>
            <person name="Freeman D."/>
            <person name="Racha V."/>
            <person name="Ho A."/>
            <person name="Kumar P."/>
            <person name="Falah K."/>
            <person name="Dawson T."/>
            <person name="Enustun E."/>
            <person name="Prichard A."/>
            <person name="Gomez A."/>
            <person name="Khanna K."/>
            <person name="Trigg S."/>
            <person name="Fernandez L."/>
            <person name="Pogliano K."/>
            <person name="Pogliano J."/>
        </authorList>
    </citation>
    <scope>NUCLEOTIDE SEQUENCE</scope>
    <source>
        <strain evidence="6">QF2</strain>
    </source>
</reference>
<dbReference type="GO" id="GO:0004066">
    <property type="term" value="F:asparagine synthase (glutamine-hydrolyzing) activity"/>
    <property type="evidence" value="ECO:0007669"/>
    <property type="project" value="UniProtKB-EC"/>
</dbReference>
<dbReference type="SUPFAM" id="SSF56235">
    <property type="entry name" value="N-terminal nucleophile aminohydrolases (Ntn hydrolases)"/>
    <property type="match status" value="1"/>
</dbReference>
<accession>A0A927BMU1</accession>
<dbReference type="Gene3D" id="3.60.20.10">
    <property type="entry name" value="Glutamine Phosphoribosylpyrophosphate, subunit 1, domain 1"/>
    <property type="match status" value="1"/>
</dbReference>
<keyword evidence="3" id="KW-0061">Asparagine biosynthesis</keyword>
<organism evidence="6">
    <name type="scientific">Streptomyces globisporus</name>
    <dbReference type="NCBI Taxonomy" id="1908"/>
    <lineage>
        <taxon>Bacteria</taxon>
        <taxon>Bacillati</taxon>
        <taxon>Actinomycetota</taxon>
        <taxon>Actinomycetes</taxon>
        <taxon>Kitasatosporales</taxon>
        <taxon>Streptomycetaceae</taxon>
        <taxon>Streptomyces</taxon>
    </lineage>
</organism>
<keyword evidence="3" id="KW-0028">Amino-acid biosynthesis</keyword>
<name>A0A927BMU1_STRGL</name>
<dbReference type="PANTHER" id="PTHR43284:SF1">
    <property type="entry name" value="ASPARAGINE SYNTHETASE"/>
    <property type="match status" value="1"/>
</dbReference>
<dbReference type="Pfam" id="PF13537">
    <property type="entry name" value="GATase_7"/>
    <property type="match status" value="1"/>
</dbReference>
<feature type="domain" description="Glutamine amidotransferase type-2" evidence="5">
    <location>
        <begin position="2"/>
        <end position="53"/>
    </location>
</feature>
<gene>
    <name evidence="6" type="ORF">ID875_30635</name>
</gene>
<dbReference type="EMBL" id="JACWUS010000035">
    <property type="protein sequence ID" value="MBD2830624.1"/>
    <property type="molecule type" value="Genomic_DNA"/>
</dbReference>
<dbReference type="GO" id="GO:0005829">
    <property type="term" value="C:cytosol"/>
    <property type="evidence" value="ECO:0007669"/>
    <property type="project" value="TreeGrafter"/>
</dbReference>
<dbReference type="InterPro" id="IPR017932">
    <property type="entry name" value="GATase_2_dom"/>
</dbReference>
<sequence length="67" mass="7594">MYAEHGIGALEKLRGPFAVALWDSQSGELTLARDRLGERPLYFFDCPDFFASHRRYGASPQLCRQAC</sequence>
<proteinExistence type="predicted"/>
<dbReference type="GO" id="GO:0006529">
    <property type="term" value="P:asparagine biosynthetic process"/>
    <property type="evidence" value="ECO:0007669"/>
    <property type="project" value="UniProtKB-KW"/>
</dbReference>
<comment type="catalytic activity">
    <reaction evidence="4">
        <text>L-aspartate + L-glutamine + ATP + H2O = L-asparagine + L-glutamate + AMP + diphosphate + H(+)</text>
        <dbReference type="Rhea" id="RHEA:12228"/>
        <dbReference type="ChEBI" id="CHEBI:15377"/>
        <dbReference type="ChEBI" id="CHEBI:15378"/>
        <dbReference type="ChEBI" id="CHEBI:29985"/>
        <dbReference type="ChEBI" id="CHEBI:29991"/>
        <dbReference type="ChEBI" id="CHEBI:30616"/>
        <dbReference type="ChEBI" id="CHEBI:33019"/>
        <dbReference type="ChEBI" id="CHEBI:58048"/>
        <dbReference type="ChEBI" id="CHEBI:58359"/>
        <dbReference type="ChEBI" id="CHEBI:456215"/>
        <dbReference type="EC" id="6.3.5.4"/>
    </reaction>
</comment>
<evidence type="ECO:0000313" key="6">
    <source>
        <dbReference type="EMBL" id="MBD2830624.1"/>
    </source>
</evidence>
<evidence type="ECO:0000256" key="3">
    <source>
        <dbReference type="ARBA" id="ARBA00022888"/>
    </source>
</evidence>
<protein>
    <recommendedName>
        <fullName evidence="2">asparagine synthase (glutamine-hydrolyzing)</fullName>
        <ecNumber evidence="2">6.3.5.4</ecNumber>
    </recommendedName>
</protein>
<evidence type="ECO:0000256" key="4">
    <source>
        <dbReference type="ARBA" id="ARBA00048741"/>
    </source>
</evidence>
<comment type="pathway">
    <text evidence="1">Amino-acid biosynthesis; L-asparagine biosynthesis; L-asparagine from L-aspartate (L-Gln route): step 1/1.</text>
</comment>
<dbReference type="PANTHER" id="PTHR43284">
    <property type="entry name" value="ASPARAGINE SYNTHETASE (GLUTAMINE-HYDROLYZING)"/>
    <property type="match status" value="1"/>
</dbReference>
<dbReference type="InterPro" id="IPR029055">
    <property type="entry name" value="Ntn_hydrolases_N"/>
</dbReference>
<dbReference type="AlphaFoldDB" id="A0A927BMU1"/>
<comment type="caution">
    <text evidence="6">The sequence shown here is derived from an EMBL/GenBank/DDBJ whole genome shotgun (WGS) entry which is preliminary data.</text>
</comment>
<evidence type="ECO:0000256" key="1">
    <source>
        <dbReference type="ARBA" id="ARBA00005187"/>
    </source>
</evidence>
<dbReference type="InterPro" id="IPR051786">
    <property type="entry name" value="ASN_synthetase/amidase"/>
</dbReference>